<dbReference type="Proteomes" id="UP000190667">
    <property type="component" value="Unassembled WGS sequence"/>
</dbReference>
<feature type="compositionally biased region" description="Polar residues" evidence="7">
    <location>
        <begin position="1"/>
        <end position="10"/>
    </location>
</feature>
<evidence type="ECO:0000256" key="3">
    <source>
        <dbReference type="ARBA" id="ARBA00023015"/>
    </source>
</evidence>
<dbReference type="GO" id="GO:0003677">
    <property type="term" value="F:DNA binding"/>
    <property type="evidence" value="ECO:0007669"/>
    <property type="project" value="UniProtKB-KW"/>
</dbReference>
<keyword evidence="4" id="KW-0238">DNA-binding</keyword>
<dbReference type="EMBL" id="MRUL01000034">
    <property type="protein sequence ID" value="OON34713.1"/>
    <property type="molecule type" value="Genomic_DNA"/>
</dbReference>
<sequence length="84" mass="9720">MPQQQSTAAQPKQKRTYRKGNPLSDADKQRLSIARKKESRKEIKVFVEPEIKALLMDMCKQDGLNQADILKQLIEKEARCRGKH</sequence>
<keyword evidence="9" id="KW-1185">Reference proteome</keyword>
<dbReference type="STRING" id="1926881.BTJ39_23395"/>
<dbReference type="RefSeq" id="WP_078005081.1">
    <property type="nucleotide sequence ID" value="NZ_MRUL01000034.1"/>
</dbReference>
<organism evidence="8 9">
    <name type="scientific">Izhakiella australiensis</name>
    <dbReference type="NCBI Taxonomy" id="1926881"/>
    <lineage>
        <taxon>Bacteria</taxon>
        <taxon>Pseudomonadati</taxon>
        <taxon>Pseudomonadota</taxon>
        <taxon>Gammaproteobacteria</taxon>
        <taxon>Enterobacterales</taxon>
        <taxon>Erwiniaceae</taxon>
        <taxon>Izhakiella</taxon>
    </lineage>
</organism>
<comment type="caution">
    <text evidence="8">The sequence shown here is derived from an EMBL/GenBank/DDBJ whole genome shotgun (WGS) entry which is preliminary data.</text>
</comment>
<protein>
    <recommendedName>
        <fullName evidence="6">Protein CopB</fullName>
    </recommendedName>
</protein>
<keyword evidence="3" id="KW-0805">Transcription regulation</keyword>
<evidence type="ECO:0000313" key="8">
    <source>
        <dbReference type="EMBL" id="OON34713.1"/>
    </source>
</evidence>
<dbReference type="Pfam" id="PF10723">
    <property type="entry name" value="RepB-RCR_reg"/>
    <property type="match status" value="1"/>
</dbReference>
<gene>
    <name evidence="8" type="ORF">BTJ39_23395</name>
</gene>
<dbReference type="InterPro" id="IPR019661">
    <property type="entry name" value="RepA2"/>
</dbReference>
<evidence type="ECO:0000256" key="6">
    <source>
        <dbReference type="ARBA" id="ARBA00031853"/>
    </source>
</evidence>
<keyword evidence="5" id="KW-0804">Transcription</keyword>
<evidence type="ECO:0000256" key="7">
    <source>
        <dbReference type="SAM" id="MobiDB-lite"/>
    </source>
</evidence>
<evidence type="ECO:0000313" key="9">
    <source>
        <dbReference type="Proteomes" id="UP000190667"/>
    </source>
</evidence>
<name>A0A1S8Y7P6_9GAMM</name>
<feature type="region of interest" description="Disordered" evidence="7">
    <location>
        <begin position="1"/>
        <end position="39"/>
    </location>
</feature>
<dbReference type="GO" id="GO:0006276">
    <property type="term" value="P:plasmid maintenance"/>
    <property type="evidence" value="ECO:0007669"/>
    <property type="project" value="UniProtKB-KW"/>
</dbReference>
<dbReference type="AlphaFoldDB" id="A0A1S8Y7P6"/>
<evidence type="ECO:0000256" key="4">
    <source>
        <dbReference type="ARBA" id="ARBA00023125"/>
    </source>
</evidence>
<reference evidence="8 9" key="1">
    <citation type="submission" date="2016-12" db="EMBL/GenBank/DDBJ databases">
        <title>Izhakiella australiana sp. nov. of genus Izhakiella isolated from Australian desert.</title>
        <authorList>
            <person name="Ji M."/>
        </authorList>
    </citation>
    <scope>NUCLEOTIDE SEQUENCE [LARGE SCALE GENOMIC DNA]</scope>
    <source>
        <strain evidence="8 9">D4N98</strain>
    </source>
</reference>
<evidence type="ECO:0000256" key="1">
    <source>
        <dbReference type="ARBA" id="ARBA00022491"/>
    </source>
</evidence>
<keyword evidence="2" id="KW-0615">Plasmid copy control</keyword>
<evidence type="ECO:0000256" key="2">
    <source>
        <dbReference type="ARBA" id="ARBA00022689"/>
    </source>
</evidence>
<dbReference type="OrthoDB" id="6506470at2"/>
<feature type="compositionally biased region" description="Basic and acidic residues" evidence="7">
    <location>
        <begin position="25"/>
        <end position="39"/>
    </location>
</feature>
<dbReference type="NCBIfam" id="NF010256">
    <property type="entry name" value="PRK13702.1"/>
    <property type="match status" value="1"/>
</dbReference>
<proteinExistence type="predicted"/>
<accession>A0A1S8Y7P6</accession>
<keyword evidence="1" id="KW-0678">Repressor</keyword>
<evidence type="ECO:0000256" key="5">
    <source>
        <dbReference type="ARBA" id="ARBA00023163"/>
    </source>
</evidence>